<dbReference type="AlphaFoldDB" id="A0A919IZW0"/>
<dbReference type="InterPro" id="IPR043519">
    <property type="entry name" value="NT_sf"/>
</dbReference>
<dbReference type="Proteomes" id="UP000598174">
    <property type="component" value="Unassembled WGS sequence"/>
</dbReference>
<accession>A0A919IZW0</accession>
<reference evidence="2" key="1">
    <citation type="submission" date="2021-01" db="EMBL/GenBank/DDBJ databases">
        <title>Whole genome shotgun sequence of Actinoplanes ferrugineus NBRC 15555.</title>
        <authorList>
            <person name="Komaki H."/>
            <person name="Tamura T."/>
        </authorList>
    </citation>
    <scope>NUCLEOTIDE SEQUENCE</scope>
    <source>
        <strain evidence="2">NBRC 15555</strain>
    </source>
</reference>
<sequence>MAAHPKELRERQVGTPEQQASGLVGERPQRWTGSVAIVDYDPSWPARYASIAALIERTLGDRIISIEHVGSTSVPGLSAKSVIDIDVVLEDTADESLFVPALEAAGYRLLLREPWWQGHRLLIPATEDVHLHVWPASAVEPTRHRLFRDWLRAHPDDRDLYASTKRRLAVETAATPDDYTMAKNDVIDQIFARLFAQP</sequence>
<gene>
    <name evidence="2" type="ORF">Afe05nite_26920</name>
</gene>
<dbReference type="Gene3D" id="3.30.460.10">
    <property type="entry name" value="Beta Polymerase, domain 2"/>
    <property type="match status" value="1"/>
</dbReference>
<dbReference type="Pfam" id="PF04229">
    <property type="entry name" value="GrpB"/>
    <property type="match status" value="1"/>
</dbReference>
<evidence type="ECO:0008006" key="4">
    <source>
        <dbReference type="Google" id="ProtNLM"/>
    </source>
</evidence>
<keyword evidence="3" id="KW-1185">Reference proteome</keyword>
<dbReference type="InterPro" id="IPR007344">
    <property type="entry name" value="GrpB/CoaE"/>
</dbReference>
<feature type="compositionally biased region" description="Basic and acidic residues" evidence="1">
    <location>
        <begin position="1"/>
        <end position="12"/>
    </location>
</feature>
<evidence type="ECO:0000256" key="1">
    <source>
        <dbReference type="SAM" id="MobiDB-lite"/>
    </source>
</evidence>
<comment type="caution">
    <text evidence="2">The sequence shown here is derived from an EMBL/GenBank/DDBJ whole genome shotgun (WGS) entry which is preliminary data.</text>
</comment>
<evidence type="ECO:0000313" key="2">
    <source>
        <dbReference type="EMBL" id="GIE10852.1"/>
    </source>
</evidence>
<dbReference type="EMBL" id="BOMM01000020">
    <property type="protein sequence ID" value="GIE10852.1"/>
    <property type="molecule type" value="Genomic_DNA"/>
</dbReference>
<dbReference type="PANTHER" id="PTHR34822">
    <property type="entry name" value="GRPB DOMAIN PROTEIN (AFU_ORTHOLOGUE AFUA_1G01530)"/>
    <property type="match status" value="1"/>
</dbReference>
<dbReference type="RefSeq" id="WP_203817405.1">
    <property type="nucleotide sequence ID" value="NZ_BAAABP010000039.1"/>
</dbReference>
<feature type="region of interest" description="Disordered" evidence="1">
    <location>
        <begin position="1"/>
        <end position="24"/>
    </location>
</feature>
<organism evidence="2 3">
    <name type="scientific">Paractinoplanes ferrugineus</name>
    <dbReference type="NCBI Taxonomy" id="113564"/>
    <lineage>
        <taxon>Bacteria</taxon>
        <taxon>Bacillati</taxon>
        <taxon>Actinomycetota</taxon>
        <taxon>Actinomycetes</taxon>
        <taxon>Micromonosporales</taxon>
        <taxon>Micromonosporaceae</taxon>
        <taxon>Paractinoplanes</taxon>
    </lineage>
</organism>
<dbReference type="SUPFAM" id="SSF81301">
    <property type="entry name" value="Nucleotidyltransferase"/>
    <property type="match status" value="1"/>
</dbReference>
<dbReference type="PANTHER" id="PTHR34822:SF1">
    <property type="entry name" value="GRPB FAMILY PROTEIN"/>
    <property type="match status" value="1"/>
</dbReference>
<name>A0A919IZW0_9ACTN</name>
<protein>
    <recommendedName>
        <fullName evidence="4">GrpB family protein</fullName>
    </recommendedName>
</protein>
<proteinExistence type="predicted"/>
<evidence type="ECO:0000313" key="3">
    <source>
        <dbReference type="Proteomes" id="UP000598174"/>
    </source>
</evidence>